<dbReference type="AlphaFoldDB" id="A0A5B7HLE5"/>
<reference evidence="1 2" key="1">
    <citation type="submission" date="2019-05" db="EMBL/GenBank/DDBJ databases">
        <title>Another draft genome of Portunus trituberculatus and its Hox gene families provides insights of decapod evolution.</title>
        <authorList>
            <person name="Jeong J.-H."/>
            <person name="Song I."/>
            <person name="Kim S."/>
            <person name="Choi T."/>
            <person name="Kim D."/>
            <person name="Ryu S."/>
            <person name="Kim W."/>
        </authorList>
    </citation>
    <scope>NUCLEOTIDE SEQUENCE [LARGE SCALE GENOMIC DNA]</scope>
    <source>
        <tissue evidence="1">Muscle</tissue>
    </source>
</reference>
<dbReference type="Proteomes" id="UP000324222">
    <property type="component" value="Unassembled WGS sequence"/>
</dbReference>
<name>A0A5B7HLE5_PORTR</name>
<accession>A0A5B7HLE5</accession>
<sequence length="37" mass="4200">MDNPSAWTVEVMDNSAVWPNNPDHLPSEKCLPDCWTV</sequence>
<evidence type="ECO:0000313" key="2">
    <source>
        <dbReference type="Proteomes" id="UP000324222"/>
    </source>
</evidence>
<keyword evidence="2" id="KW-1185">Reference proteome</keyword>
<dbReference type="EMBL" id="VSRR010037337">
    <property type="protein sequence ID" value="MPC73701.1"/>
    <property type="molecule type" value="Genomic_DNA"/>
</dbReference>
<organism evidence="1 2">
    <name type="scientific">Portunus trituberculatus</name>
    <name type="common">Swimming crab</name>
    <name type="synonym">Neptunus trituberculatus</name>
    <dbReference type="NCBI Taxonomy" id="210409"/>
    <lineage>
        <taxon>Eukaryota</taxon>
        <taxon>Metazoa</taxon>
        <taxon>Ecdysozoa</taxon>
        <taxon>Arthropoda</taxon>
        <taxon>Crustacea</taxon>
        <taxon>Multicrustacea</taxon>
        <taxon>Malacostraca</taxon>
        <taxon>Eumalacostraca</taxon>
        <taxon>Eucarida</taxon>
        <taxon>Decapoda</taxon>
        <taxon>Pleocyemata</taxon>
        <taxon>Brachyura</taxon>
        <taxon>Eubrachyura</taxon>
        <taxon>Portunoidea</taxon>
        <taxon>Portunidae</taxon>
        <taxon>Portuninae</taxon>
        <taxon>Portunus</taxon>
    </lineage>
</organism>
<gene>
    <name evidence="1" type="ORF">E2C01_068037</name>
</gene>
<evidence type="ECO:0000313" key="1">
    <source>
        <dbReference type="EMBL" id="MPC73701.1"/>
    </source>
</evidence>
<protein>
    <submittedName>
        <fullName evidence="1">Uncharacterized protein</fullName>
    </submittedName>
</protein>
<proteinExistence type="predicted"/>
<comment type="caution">
    <text evidence="1">The sequence shown here is derived from an EMBL/GenBank/DDBJ whole genome shotgun (WGS) entry which is preliminary data.</text>
</comment>